<evidence type="ECO:0000256" key="3">
    <source>
        <dbReference type="ARBA" id="ARBA00022741"/>
    </source>
</evidence>
<keyword evidence="6" id="KW-0464">Manganese</keyword>
<dbReference type="PANTHER" id="PTHR11609">
    <property type="entry name" value="PURINE BIOSYNTHESIS PROTEIN 6/7, PUR6/7"/>
    <property type="match status" value="1"/>
</dbReference>
<dbReference type="SUPFAM" id="SSF52440">
    <property type="entry name" value="PreATP-grasp domain"/>
    <property type="match status" value="1"/>
</dbReference>
<dbReference type="Pfam" id="PF22660">
    <property type="entry name" value="RS_preATP-grasp-like"/>
    <property type="match status" value="1"/>
</dbReference>
<dbReference type="SUPFAM" id="SSF56059">
    <property type="entry name" value="Glutathione synthetase ATP-binding domain-like"/>
    <property type="match status" value="1"/>
</dbReference>
<dbReference type="InterPro" id="IPR011761">
    <property type="entry name" value="ATP-grasp"/>
</dbReference>
<keyword evidence="5 8" id="KW-0067">ATP-binding</keyword>
<organism evidence="10 11">
    <name type="scientific">Lapidilactobacillus gannanensis</name>
    <dbReference type="NCBI Taxonomy" id="2486002"/>
    <lineage>
        <taxon>Bacteria</taxon>
        <taxon>Bacillati</taxon>
        <taxon>Bacillota</taxon>
        <taxon>Bacilli</taxon>
        <taxon>Lactobacillales</taxon>
        <taxon>Lactobacillaceae</taxon>
        <taxon>Lapidilactobacillus</taxon>
    </lineage>
</organism>
<dbReference type="Proteomes" id="UP001597191">
    <property type="component" value="Unassembled WGS sequence"/>
</dbReference>
<comment type="cofactor">
    <cofactor evidence="2">
        <name>Mg(2+)</name>
        <dbReference type="ChEBI" id="CHEBI:18420"/>
    </cofactor>
</comment>
<dbReference type="InterPro" id="IPR013815">
    <property type="entry name" value="ATP_grasp_subdomain_1"/>
</dbReference>
<gene>
    <name evidence="10" type="ORF">ACFQ4R_03510</name>
</gene>
<dbReference type="PROSITE" id="PS50975">
    <property type="entry name" value="ATP_GRASP"/>
    <property type="match status" value="1"/>
</dbReference>
<evidence type="ECO:0000256" key="7">
    <source>
        <dbReference type="ARBA" id="ARBA00025704"/>
    </source>
</evidence>
<evidence type="ECO:0000256" key="2">
    <source>
        <dbReference type="ARBA" id="ARBA00001946"/>
    </source>
</evidence>
<dbReference type="EMBL" id="JBHTOH010000022">
    <property type="protein sequence ID" value="MFD1410682.1"/>
    <property type="molecule type" value="Genomic_DNA"/>
</dbReference>
<dbReference type="Gene3D" id="3.30.1490.20">
    <property type="entry name" value="ATP-grasp fold, A domain"/>
    <property type="match status" value="1"/>
</dbReference>
<evidence type="ECO:0000313" key="10">
    <source>
        <dbReference type="EMBL" id="MFD1410682.1"/>
    </source>
</evidence>
<accession>A0ABW4BKB2</accession>
<dbReference type="InterPro" id="IPR054350">
    <property type="entry name" value="PurT/PurK_preATP-grasp"/>
</dbReference>
<evidence type="ECO:0000256" key="4">
    <source>
        <dbReference type="ARBA" id="ARBA00022755"/>
    </source>
</evidence>
<protein>
    <submittedName>
        <fullName evidence="10">ATP-grasp domain-containing protein</fullName>
    </submittedName>
</protein>
<proteinExistence type="predicted"/>
<evidence type="ECO:0000256" key="6">
    <source>
        <dbReference type="ARBA" id="ARBA00023211"/>
    </source>
</evidence>
<keyword evidence="3 8" id="KW-0547">Nucleotide-binding</keyword>
<sequence length="374" mass="41700">MSFVYPRSYTGIIGGGQGSWQLAQAAHKLGFLVNLLVADANDLAAKEADQIIIGTSADTKLLRQLAAASEVVIFQNEKINVNSLNDAQIADKLPQGTELLAMTQDRYLEKTFLEDHNINIAPYAMAVTLDDIRSAVDSLGFPCVLKPIQKGLGRIHSHYILRSHDDVERLPGQLADGSYILESWVPYTKEFAIMVSKDAQKRVQTFPVLETVYHEGDFHSALAHQKNQPEIVQEIQRVATQIATAIDYQGILGVTFFETEAGVLFVNRIYPGPYQAADLYGSVTNFSQYELHLRNLCEWPVPDLVLRQEGALLSLPANLEPQVFGQIPKRVNWQFMFWPVLQQPLSSDATIGEATIVANDYASLLELIENTELW</sequence>
<dbReference type="Gene3D" id="3.40.50.20">
    <property type="match status" value="1"/>
</dbReference>
<dbReference type="Pfam" id="PF02222">
    <property type="entry name" value="ATP-grasp"/>
    <property type="match status" value="1"/>
</dbReference>
<comment type="pathway">
    <text evidence="7">Purine metabolism.</text>
</comment>
<dbReference type="PANTHER" id="PTHR11609:SF5">
    <property type="entry name" value="PHOSPHORIBOSYLAMINOIMIDAZOLE CARBOXYLASE"/>
    <property type="match status" value="1"/>
</dbReference>
<dbReference type="RefSeq" id="WP_125650668.1">
    <property type="nucleotide sequence ID" value="NZ_JBHTOH010000022.1"/>
</dbReference>
<comment type="caution">
    <text evidence="10">The sequence shown here is derived from an EMBL/GenBank/DDBJ whole genome shotgun (WGS) entry which is preliminary data.</text>
</comment>
<reference evidence="11" key="1">
    <citation type="journal article" date="2019" name="Int. J. Syst. Evol. Microbiol.">
        <title>The Global Catalogue of Microorganisms (GCM) 10K type strain sequencing project: providing services to taxonomists for standard genome sequencing and annotation.</title>
        <authorList>
            <consortium name="The Broad Institute Genomics Platform"/>
            <consortium name="The Broad Institute Genome Sequencing Center for Infectious Disease"/>
            <person name="Wu L."/>
            <person name="Ma J."/>
        </authorList>
    </citation>
    <scope>NUCLEOTIDE SEQUENCE [LARGE SCALE GENOMIC DNA]</scope>
    <source>
        <strain evidence="11">CCM 8937</strain>
    </source>
</reference>
<dbReference type="InterPro" id="IPR003135">
    <property type="entry name" value="ATP-grasp_carboxylate-amine"/>
</dbReference>
<keyword evidence="4" id="KW-0658">Purine biosynthesis</keyword>
<evidence type="ECO:0000313" key="11">
    <source>
        <dbReference type="Proteomes" id="UP001597191"/>
    </source>
</evidence>
<evidence type="ECO:0000256" key="1">
    <source>
        <dbReference type="ARBA" id="ARBA00001936"/>
    </source>
</evidence>
<evidence type="ECO:0000256" key="8">
    <source>
        <dbReference type="PROSITE-ProRule" id="PRU00409"/>
    </source>
</evidence>
<dbReference type="Gene3D" id="3.30.470.20">
    <property type="entry name" value="ATP-grasp fold, B domain"/>
    <property type="match status" value="1"/>
</dbReference>
<evidence type="ECO:0000256" key="5">
    <source>
        <dbReference type="ARBA" id="ARBA00022840"/>
    </source>
</evidence>
<dbReference type="InterPro" id="IPR016185">
    <property type="entry name" value="PreATP-grasp_dom_sf"/>
</dbReference>
<keyword evidence="11" id="KW-1185">Reference proteome</keyword>
<evidence type="ECO:0000259" key="9">
    <source>
        <dbReference type="PROSITE" id="PS50975"/>
    </source>
</evidence>
<name>A0ABW4BKB2_9LACO</name>
<comment type="cofactor">
    <cofactor evidence="1">
        <name>Mn(2+)</name>
        <dbReference type="ChEBI" id="CHEBI:29035"/>
    </cofactor>
</comment>
<feature type="domain" description="ATP-grasp" evidence="9">
    <location>
        <begin position="110"/>
        <end position="297"/>
    </location>
</feature>